<dbReference type="PIRSF" id="PIRSF019455">
    <property type="entry name" value="CopR_AtkY"/>
    <property type="match status" value="1"/>
</dbReference>
<keyword evidence="4" id="KW-0804">Transcription</keyword>
<dbReference type="Proteomes" id="UP000219559">
    <property type="component" value="Unassembled WGS sequence"/>
</dbReference>
<keyword evidence="6" id="KW-1185">Reference proteome</keyword>
<dbReference type="AlphaFoldDB" id="A0A2A4G3B3"/>
<organism evidence="5 6">
    <name type="scientific">Sediminicola luteus</name>
    <dbReference type="NCBI Taxonomy" id="319238"/>
    <lineage>
        <taxon>Bacteria</taxon>
        <taxon>Pseudomonadati</taxon>
        <taxon>Bacteroidota</taxon>
        <taxon>Flavobacteriia</taxon>
        <taxon>Flavobacteriales</taxon>
        <taxon>Flavobacteriaceae</taxon>
        <taxon>Sediminicola</taxon>
    </lineage>
</organism>
<dbReference type="GO" id="GO:0045892">
    <property type="term" value="P:negative regulation of DNA-templated transcription"/>
    <property type="evidence" value="ECO:0007669"/>
    <property type="project" value="InterPro"/>
</dbReference>
<evidence type="ECO:0000256" key="3">
    <source>
        <dbReference type="ARBA" id="ARBA00023125"/>
    </source>
</evidence>
<comment type="caution">
    <text evidence="5">The sequence shown here is derived from an EMBL/GenBank/DDBJ whole genome shotgun (WGS) entry which is preliminary data.</text>
</comment>
<proteinExistence type="inferred from homology"/>
<dbReference type="GO" id="GO:0003677">
    <property type="term" value="F:DNA binding"/>
    <property type="evidence" value="ECO:0007669"/>
    <property type="project" value="UniProtKB-KW"/>
</dbReference>
<keyword evidence="3" id="KW-0238">DNA-binding</keyword>
<dbReference type="EMBL" id="NBWU01000005">
    <property type="protein sequence ID" value="PCE63167.1"/>
    <property type="molecule type" value="Genomic_DNA"/>
</dbReference>
<dbReference type="OrthoDB" id="1098508at2"/>
<comment type="similarity">
    <text evidence="1">Belongs to the BlaI transcriptional regulatory family.</text>
</comment>
<evidence type="ECO:0000256" key="2">
    <source>
        <dbReference type="ARBA" id="ARBA00023015"/>
    </source>
</evidence>
<evidence type="ECO:0000256" key="1">
    <source>
        <dbReference type="ARBA" id="ARBA00011046"/>
    </source>
</evidence>
<sequence length="123" mass="14242">MKKGLSASEEELMNHLWQLEKAFMKDLLEAYPEPKPATTTLATMLKRMAKKQFVGYTLFGNSRQYYPLVTKEAYFSKQLNGLVQNFFNNSPSQFVSFFTNTSNLSKKELESLRSLINNKLDQQ</sequence>
<dbReference type="InterPro" id="IPR036390">
    <property type="entry name" value="WH_DNA-bd_sf"/>
</dbReference>
<evidence type="ECO:0000313" key="6">
    <source>
        <dbReference type="Proteomes" id="UP000219559"/>
    </source>
</evidence>
<gene>
    <name evidence="5" type="ORF">B7P33_13115</name>
</gene>
<keyword evidence="2" id="KW-0805">Transcription regulation</keyword>
<dbReference type="SUPFAM" id="SSF46785">
    <property type="entry name" value="Winged helix' DNA-binding domain"/>
    <property type="match status" value="1"/>
</dbReference>
<evidence type="ECO:0000256" key="4">
    <source>
        <dbReference type="ARBA" id="ARBA00023163"/>
    </source>
</evidence>
<accession>A0A2A4G3B3</accession>
<dbReference type="RefSeq" id="WP_097443081.1">
    <property type="nucleotide sequence ID" value="NZ_NBWU01000005.1"/>
</dbReference>
<name>A0A2A4G3B3_9FLAO</name>
<dbReference type="InterPro" id="IPR005650">
    <property type="entry name" value="BlaI_family"/>
</dbReference>
<dbReference type="Gene3D" id="1.10.10.10">
    <property type="entry name" value="Winged helix-like DNA-binding domain superfamily/Winged helix DNA-binding domain"/>
    <property type="match status" value="1"/>
</dbReference>
<protein>
    <submittedName>
        <fullName evidence="5">Penicillinase repressor</fullName>
    </submittedName>
</protein>
<dbReference type="Gene3D" id="1.10.4040.10">
    <property type="entry name" value="Penicillinase repressor domain"/>
    <property type="match status" value="1"/>
</dbReference>
<dbReference type="InterPro" id="IPR036388">
    <property type="entry name" value="WH-like_DNA-bd_sf"/>
</dbReference>
<evidence type="ECO:0000313" key="5">
    <source>
        <dbReference type="EMBL" id="PCE63167.1"/>
    </source>
</evidence>
<reference evidence="5 6" key="1">
    <citation type="submission" date="2017-04" db="EMBL/GenBank/DDBJ databases">
        <title>A new member of the family Flavobacteriaceae isolated from ascidians.</title>
        <authorList>
            <person name="Chen L."/>
        </authorList>
    </citation>
    <scope>NUCLEOTIDE SEQUENCE [LARGE SCALE GENOMIC DNA]</scope>
    <source>
        <strain evidence="5 6">HQA918</strain>
    </source>
</reference>
<dbReference type="Pfam" id="PF03965">
    <property type="entry name" value="Penicillinase_R"/>
    <property type="match status" value="1"/>
</dbReference>